<feature type="domain" description="Glycosyltransferase 2-like" evidence="1">
    <location>
        <begin position="543"/>
        <end position="729"/>
    </location>
</feature>
<dbReference type="SUPFAM" id="SSF53448">
    <property type="entry name" value="Nucleotide-diphospho-sugar transferases"/>
    <property type="match status" value="2"/>
</dbReference>
<dbReference type="PANTHER" id="PTHR43179:SF7">
    <property type="entry name" value="RHAMNOSYLTRANSFERASE WBBL"/>
    <property type="match status" value="1"/>
</dbReference>
<dbReference type="OrthoDB" id="9788101at2"/>
<dbReference type="GO" id="GO:0016757">
    <property type="term" value="F:glycosyltransferase activity"/>
    <property type="evidence" value="ECO:0007669"/>
    <property type="project" value="UniProtKB-KW"/>
</dbReference>
<protein>
    <submittedName>
        <fullName evidence="2">Glycosyl transferase family 2</fullName>
    </submittedName>
</protein>
<reference evidence="3" key="1">
    <citation type="submission" date="2018-05" db="EMBL/GenBank/DDBJ databases">
        <title>Genome Sequencing of selected type strains of the family Eggerthellaceae.</title>
        <authorList>
            <person name="Danylec N."/>
            <person name="Stoll D.A."/>
            <person name="Doetsch A."/>
            <person name="Huch M."/>
        </authorList>
    </citation>
    <scope>NUCLEOTIDE SEQUENCE [LARGE SCALE GENOMIC DNA]</scope>
    <source>
        <strain evidence="3">DSM 22006</strain>
    </source>
</reference>
<keyword evidence="2" id="KW-0808">Transferase</keyword>
<dbReference type="PANTHER" id="PTHR43179">
    <property type="entry name" value="RHAMNOSYLTRANSFERASE WBBL"/>
    <property type="match status" value="1"/>
</dbReference>
<dbReference type="CDD" id="cd04186">
    <property type="entry name" value="GT_2_like_c"/>
    <property type="match status" value="1"/>
</dbReference>
<feature type="domain" description="Glycosyltransferase 2-like" evidence="1">
    <location>
        <begin position="284"/>
        <end position="445"/>
    </location>
</feature>
<organism evidence="2 3">
    <name type="scientific">Slackia isoflavoniconvertens</name>
    <dbReference type="NCBI Taxonomy" id="572010"/>
    <lineage>
        <taxon>Bacteria</taxon>
        <taxon>Bacillati</taxon>
        <taxon>Actinomycetota</taxon>
        <taxon>Coriobacteriia</taxon>
        <taxon>Eggerthellales</taxon>
        <taxon>Eggerthellaceae</taxon>
        <taxon>Slackia</taxon>
    </lineage>
</organism>
<dbReference type="InterPro" id="IPR001173">
    <property type="entry name" value="Glyco_trans_2-like"/>
</dbReference>
<gene>
    <name evidence="2" type="ORF">DMP05_07820</name>
</gene>
<evidence type="ECO:0000313" key="2">
    <source>
        <dbReference type="EMBL" id="RNM33776.1"/>
    </source>
</evidence>
<dbReference type="CDD" id="cd04184">
    <property type="entry name" value="GT2_RfbC_Mx_like"/>
    <property type="match status" value="1"/>
</dbReference>
<dbReference type="RefSeq" id="WP_123219916.1">
    <property type="nucleotide sequence ID" value="NZ_JACHYQ010000003.1"/>
</dbReference>
<comment type="caution">
    <text evidence="2">The sequence shown here is derived from an EMBL/GenBank/DDBJ whole genome shotgun (WGS) entry which is preliminary data.</text>
</comment>
<evidence type="ECO:0000259" key="1">
    <source>
        <dbReference type="Pfam" id="PF00535"/>
    </source>
</evidence>
<dbReference type="AlphaFoldDB" id="A0A3N0IB16"/>
<dbReference type="Proteomes" id="UP000271472">
    <property type="component" value="Unassembled WGS sequence"/>
</dbReference>
<keyword evidence="3" id="KW-1185">Reference proteome</keyword>
<sequence>MKMKKIVSCRSQGRLFYLFECVGSHELDFGKISIDSKCDGRTIPCGIYPADCAALQKSAVKLEGSAAVVVLPFLDGKSQKVEVRYENKAVASFCSNSNGEKWASRLNYRLKPALCNAIRDVQVSHIQNRYQPSFTRYLSADEGAVWRIETTWRGSADSLPEIAVFDNAMQPLDAEVYTFELQPCVELHNGTLANKLFSSVKLPSDIRDFVVVAGNQNGEIAQGFCSMDGRLYNDMHYQSWLRMKDARADDDAYRTWFDVHRAKPGDIVCQRNEAGTFGYQPLMSIVVPCYKTDKTYLQELIDSVEAQSYGNWELLLVDASPECGAVANACVEARDSRIVRIPLKENGGIVVNTNEGIAAAKGDYIAFLDHDDLLEPDALFRYARALNDASQQERPQVLFCDEDMFEKTGAWSQPVFKTDLNVDLLYSHNCVTHFLMVEAEFLSKIGVSPEDVAGAQDYDLVLRALAAGARFEHVPHMLYHWRIHEGSTADGSAESKPYALEAGRLALQRHFASRGIAGEVEETTTPFVYRMRYELPTPAPLVSIVIPTKDHIETLDACITSIAEKSTYSNYEIVLVENNSTKQGTFDYYAGVPHRIEELSKGRGTARVVTWPGEFNYPKIVNFGASRAKGEYLLLLNNDTEVISPDFIEEMMGYLQREDVGVVGAKLYYADGLTQHAGILVGVRGAIAHANQDFPSNREGYLGRAVRPGNFSAVTGACQMVRRELFEQLGGYDEQFAVGFNDADFCLRAWEAGFKTVFSPYAELYHYEFTSRGREEADQKKLSRWKREQALFMQRWPRFFLSGDPFFGGNLDINNDYFDLP</sequence>
<dbReference type="GeneID" id="98663347"/>
<accession>A0A3N0IB16</accession>
<evidence type="ECO:0000313" key="3">
    <source>
        <dbReference type="Proteomes" id="UP000271472"/>
    </source>
</evidence>
<name>A0A3N0IB16_9ACTN</name>
<proteinExistence type="predicted"/>
<dbReference type="InterPro" id="IPR029044">
    <property type="entry name" value="Nucleotide-diphossugar_trans"/>
</dbReference>
<dbReference type="EMBL" id="QIBZ01000014">
    <property type="protein sequence ID" value="RNM33776.1"/>
    <property type="molecule type" value="Genomic_DNA"/>
</dbReference>
<dbReference type="Gene3D" id="3.90.550.10">
    <property type="entry name" value="Spore Coat Polysaccharide Biosynthesis Protein SpsA, Chain A"/>
    <property type="match status" value="2"/>
</dbReference>
<dbReference type="Pfam" id="PF00535">
    <property type="entry name" value="Glycos_transf_2"/>
    <property type="match status" value="2"/>
</dbReference>